<dbReference type="OrthoDB" id="3181812at2"/>
<accession>A0A810KX12</accession>
<evidence type="ECO:0000313" key="6">
    <source>
        <dbReference type="EMBL" id="BCJ27215.1"/>
    </source>
</evidence>
<dbReference type="Pfam" id="PF03466">
    <property type="entry name" value="LysR_substrate"/>
    <property type="match status" value="1"/>
</dbReference>
<dbReference type="AlphaFoldDB" id="A0A810KX12"/>
<dbReference type="InterPro" id="IPR005119">
    <property type="entry name" value="LysR_subst-bd"/>
</dbReference>
<dbReference type="PANTHER" id="PTHR30126:SF2">
    <property type="entry name" value="HTH-TYPE TRANSCRIPTIONAL REGULATOR YJIE"/>
    <property type="match status" value="1"/>
</dbReference>
<evidence type="ECO:0000259" key="5">
    <source>
        <dbReference type="PROSITE" id="PS50931"/>
    </source>
</evidence>
<dbReference type="SUPFAM" id="SSF53850">
    <property type="entry name" value="Periplasmic binding protein-like II"/>
    <property type="match status" value="1"/>
</dbReference>
<evidence type="ECO:0000256" key="1">
    <source>
        <dbReference type="ARBA" id="ARBA00009437"/>
    </source>
</evidence>
<proteinExistence type="inferred from homology"/>
<dbReference type="GO" id="GO:0003700">
    <property type="term" value="F:DNA-binding transcription factor activity"/>
    <property type="evidence" value="ECO:0007669"/>
    <property type="project" value="InterPro"/>
</dbReference>
<dbReference type="KEGG" id="aser:Asera_13230"/>
<dbReference type="Gene3D" id="1.10.10.10">
    <property type="entry name" value="Winged helix-like DNA-binding domain superfamily/Winged helix DNA-binding domain"/>
    <property type="match status" value="1"/>
</dbReference>
<dbReference type="Gene3D" id="3.40.190.10">
    <property type="entry name" value="Periplasmic binding protein-like II"/>
    <property type="match status" value="2"/>
</dbReference>
<dbReference type="Proteomes" id="UP000680750">
    <property type="component" value="Chromosome"/>
</dbReference>
<dbReference type="RefSeq" id="WP_030445445.1">
    <property type="nucleotide sequence ID" value="NZ_AP023354.1"/>
</dbReference>
<reference evidence="6" key="1">
    <citation type="submission" date="2020-08" db="EMBL/GenBank/DDBJ databases">
        <title>Whole genome shotgun sequence of Actinocatenispora sera NBRC 101916.</title>
        <authorList>
            <person name="Komaki H."/>
            <person name="Tamura T."/>
        </authorList>
    </citation>
    <scope>NUCLEOTIDE SEQUENCE</scope>
    <source>
        <strain evidence="6">NBRC 101916</strain>
    </source>
</reference>
<gene>
    <name evidence="6" type="ORF">Asera_13230</name>
</gene>
<feature type="domain" description="HTH lysR-type" evidence="5">
    <location>
        <begin position="1"/>
        <end position="58"/>
    </location>
</feature>
<sequence length="304" mass="32827">MDVVWLESLVALGEHGSFTRAAESLHISQPAFSRRIRALEQWAGTDLVDRSSLPITLTPSGRVLRARAADVVAGLSALHDEMRGRQTMPAHPVRLAVSHSLATHYFAGWWRAITADAPQLTCLLLAANTLEAYDTLVHGGCDLLLAYVDPLHPLELGDSDVESVLVARDRLAPYARPGTYRLPDPQRRSDGGGPEVPYVSHGAGSFLGRVTDRILAGRRPRLRPVAQSDLTSVLAALVAAGLGVGWLPGLLTTEQVAAGRMTPVGDGQWTAGLEIRLSRNRRQRASSHAVEVWERAAANQDRTG</sequence>
<dbReference type="PRINTS" id="PR00039">
    <property type="entry name" value="HTHLYSR"/>
</dbReference>
<dbReference type="InterPro" id="IPR000847">
    <property type="entry name" value="LysR_HTH_N"/>
</dbReference>
<keyword evidence="4" id="KW-0804">Transcription</keyword>
<dbReference type="PROSITE" id="PS50931">
    <property type="entry name" value="HTH_LYSR"/>
    <property type="match status" value="1"/>
</dbReference>
<dbReference type="CDD" id="cd05466">
    <property type="entry name" value="PBP2_LTTR_substrate"/>
    <property type="match status" value="1"/>
</dbReference>
<evidence type="ECO:0000256" key="3">
    <source>
        <dbReference type="ARBA" id="ARBA00023125"/>
    </source>
</evidence>
<dbReference type="Pfam" id="PF00126">
    <property type="entry name" value="HTH_1"/>
    <property type="match status" value="1"/>
</dbReference>
<evidence type="ECO:0000313" key="7">
    <source>
        <dbReference type="Proteomes" id="UP000680750"/>
    </source>
</evidence>
<name>A0A810KX12_9ACTN</name>
<keyword evidence="7" id="KW-1185">Reference proteome</keyword>
<organism evidence="6 7">
    <name type="scientific">Actinocatenispora sera</name>
    <dbReference type="NCBI Taxonomy" id="390989"/>
    <lineage>
        <taxon>Bacteria</taxon>
        <taxon>Bacillati</taxon>
        <taxon>Actinomycetota</taxon>
        <taxon>Actinomycetes</taxon>
        <taxon>Micromonosporales</taxon>
        <taxon>Micromonosporaceae</taxon>
        <taxon>Actinocatenispora</taxon>
    </lineage>
</organism>
<keyword evidence="2" id="KW-0805">Transcription regulation</keyword>
<dbReference type="EMBL" id="AP023354">
    <property type="protein sequence ID" value="BCJ27215.1"/>
    <property type="molecule type" value="Genomic_DNA"/>
</dbReference>
<evidence type="ECO:0000256" key="2">
    <source>
        <dbReference type="ARBA" id="ARBA00023015"/>
    </source>
</evidence>
<dbReference type="GO" id="GO:0000976">
    <property type="term" value="F:transcription cis-regulatory region binding"/>
    <property type="evidence" value="ECO:0007669"/>
    <property type="project" value="TreeGrafter"/>
</dbReference>
<protein>
    <submittedName>
        <fullName evidence="6">LysR family transcriptional regulator</fullName>
    </submittedName>
</protein>
<keyword evidence="3" id="KW-0238">DNA-binding</keyword>
<dbReference type="InterPro" id="IPR036390">
    <property type="entry name" value="WH_DNA-bd_sf"/>
</dbReference>
<comment type="similarity">
    <text evidence="1">Belongs to the LysR transcriptional regulatory family.</text>
</comment>
<dbReference type="PANTHER" id="PTHR30126">
    <property type="entry name" value="HTH-TYPE TRANSCRIPTIONAL REGULATOR"/>
    <property type="match status" value="1"/>
</dbReference>
<dbReference type="SUPFAM" id="SSF46785">
    <property type="entry name" value="Winged helix' DNA-binding domain"/>
    <property type="match status" value="1"/>
</dbReference>
<dbReference type="InterPro" id="IPR036388">
    <property type="entry name" value="WH-like_DNA-bd_sf"/>
</dbReference>
<evidence type="ECO:0000256" key="4">
    <source>
        <dbReference type="ARBA" id="ARBA00023163"/>
    </source>
</evidence>